<dbReference type="EC" id="3.1.1.-" evidence="3"/>
<dbReference type="PANTHER" id="PTHR48081">
    <property type="entry name" value="AB HYDROLASE SUPERFAMILY PROTEIN C4A8.06C"/>
    <property type="match status" value="1"/>
</dbReference>
<comment type="caution">
    <text evidence="3">The sequence shown here is derived from an EMBL/GenBank/DDBJ whole genome shotgun (WGS) entry which is preliminary data.</text>
</comment>
<name>A0A7X0NYA4_9ACTN</name>
<dbReference type="InterPro" id="IPR013094">
    <property type="entry name" value="AB_hydrolase_3"/>
</dbReference>
<keyword evidence="4" id="KW-1185">Reference proteome</keyword>
<evidence type="ECO:0000256" key="1">
    <source>
        <dbReference type="ARBA" id="ARBA00022801"/>
    </source>
</evidence>
<proteinExistence type="predicted"/>
<dbReference type="InterPro" id="IPR029058">
    <property type="entry name" value="AB_hydrolase_fold"/>
</dbReference>
<dbReference type="SUPFAM" id="SSF53474">
    <property type="entry name" value="alpha/beta-Hydrolases"/>
    <property type="match status" value="1"/>
</dbReference>
<keyword evidence="1 3" id="KW-0378">Hydrolase</keyword>
<dbReference type="Gene3D" id="3.40.50.1820">
    <property type="entry name" value="alpha/beta hydrolase"/>
    <property type="match status" value="1"/>
</dbReference>
<dbReference type="RefSeq" id="WP_185105879.1">
    <property type="nucleotide sequence ID" value="NZ_JACHMI010000001.1"/>
</dbReference>
<dbReference type="GO" id="GO:0016787">
    <property type="term" value="F:hydrolase activity"/>
    <property type="evidence" value="ECO:0007669"/>
    <property type="project" value="UniProtKB-KW"/>
</dbReference>
<sequence>MPVLPELIPMLARIEENRARMADASVPVAQQRAMIHRGMDQRAATVSLPAPAVTQQDHLVQVEGGEITVRSYTPAGMGPLPCHVYIHGGGWWLGELAHRDAVCGRLAADAGCVVFSVAHRLAPEHRFPVPPLDCYAALLWVAEHAARLGADASRLSIGGDSSGANLAAAVALMARDRSGPQLIAQVLEIPALDLTMSRVTNAAEALVLTPDELAANIDRYCGPEDRRHPYASPLLAGDLAGLPPALIMVAEYDILRDEGEAYGQALRREEVPAEVICWPGHVHGSHEMTAVLASAREWQACVATFLRGMSSNS</sequence>
<evidence type="ECO:0000313" key="3">
    <source>
        <dbReference type="EMBL" id="MBB6551874.1"/>
    </source>
</evidence>
<reference evidence="3 4" key="1">
    <citation type="submission" date="2020-08" db="EMBL/GenBank/DDBJ databases">
        <title>Sequencing the genomes of 1000 actinobacteria strains.</title>
        <authorList>
            <person name="Klenk H.-P."/>
        </authorList>
    </citation>
    <scope>NUCLEOTIDE SEQUENCE [LARGE SCALE GENOMIC DNA]</scope>
    <source>
        <strain evidence="3 4">DSM 43768</strain>
    </source>
</reference>
<dbReference type="AlphaFoldDB" id="A0A7X0NYA4"/>
<dbReference type="Pfam" id="PF07859">
    <property type="entry name" value="Abhydrolase_3"/>
    <property type="match status" value="1"/>
</dbReference>
<gene>
    <name evidence="3" type="ORF">HD593_006669</name>
</gene>
<dbReference type="EMBL" id="JACHMI010000001">
    <property type="protein sequence ID" value="MBB6551874.1"/>
    <property type="molecule type" value="Genomic_DNA"/>
</dbReference>
<organism evidence="3 4">
    <name type="scientific">Nonomuraea rubra</name>
    <dbReference type="NCBI Taxonomy" id="46180"/>
    <lineage>
        <taxon>Bacteria</taxon>
        <taxon>Bacillati</taxon>
        <taxon>Actinomycetota</taxon>
        <taxon>Actinomycetes</taxon>
        <taxon>Streptosporangiales</taxon>
        <taxon>Streptosporangiaceae</taxon>
        <taxon>Nonomuraea</taxon>
    </lineage>
</organism>
<protein>
    <submittedName>
        <fullName evidence="3">Acetyl esterase</fullName>
        <ecNumber evidence="3">3.1.1.-</ecNumber>
    </submittedName>
</protein>
<dbReference type="InterPro" id="IPR050300">
    <property type="entry name" value="GDXG_lipolytic_enzyme"/>
</dbReference>
<evidence type="ECO:0000313" key="4">
    <source>
        <dbReference type="Proteomes" id="UP000565579"/>
    </source>
</evidence>
<feature type="domain" description="Alpha/beta hydrolase fold-3" evidence="2">
    <location>
        <begin position="84"/>
        <end position="286"/>
    </location>
</feature>
<dbReference type="Proteomes" id="UP000565579">
    <property type="component" value="Unassembled WGS sequence"/>
</dbReference>
<evidence type="ECO:0000259" key="2">
    <source>
        <dbReference type="Pfam" id="PF07859"/>
    </source>
</evidence>
<accession>A0A7X0NYA4</accession>
<dbReference type="PANTHER" id="PTHR48081:SF8">
    <property type="entry name" value="ALPHA_BETA HYDROLASE FOLD-3 DOMAIN-CONTAINING PROTEIN-RELATED"/>
    <property type="match status" value="1"/>
</dbReference>